<dbReference type="GO" id="GO:0004777">
    <property type="term" value="F:succinate-semialdehyde dehydrogenase (NAD+) activity"/>
    <property type="evidence" value="ECO:0007669"/>
    <property type="project" value="TreeGrafter"/>
</dbReference>
<dbReference type="SUPFAM" id="SSF53720">
    <property type="entry name" value="ALDH-like"/>
    <property type="match status" value="1"/>
</dbReference>
<evidence type="ECO:0000313" key="7">
    <source>
        <dbReference type="EMBL" id="TNM38721.1"/>
    </source>
</evidence>
<sequence>MNEGSRTALHGRSARLGQVRRPICTNGRTVAHATSRGRSRSVLPSTRLPENVPRRGTPHATARHPRHREIGPRDPGREVVAHHGLVGAVQRHVLALRRDRVDRGVRRSQHPRGDGARDRHLRRDQPDPRGVRPAHRQHGRADLAGPLRRDRLHPGGAADRRHRALLRRLRGLGHRGDAADVVRRGHQALVLRVRRLRPAARLRRGAQLARPAQRFPAAVLLRRTRRPGPGEHGRPRLPDRLAVGARARLGRPGLGRLVPDLHGHLGDDAVHDGLRRARPGRGHPVPPAGHLRRLLLPVHLRGQRPRRDVRRPRVRRGRDRDRGGPGGHRIAGTGRGAADRDLADPDQHRQLLPRLQQPRGGPRQGGRNPAPAHRLGAHLWRPGLPVHAHRRAQLPARRSRLPGCADHGLDRCGARPRAAARSGRQRREPGPAAAHRRALRGVDRVLGGRRRAARAGEQRHAVHPVAGGDGRARGRGRRAGQPPECRGGERADRGGIVTAERAADDLLAGVPTGVLIDGVWRDARGGARIGVEDPSTGKVLLEVADGDAADMVAALDAAAAAQASWAATSPRDRAEILRRAFDEVVRRADDFAWLISTEMGKPLAESAGEVRYAAEFLRWFSEEAPRISGSWRRSPEGTSRLLTMKAPVGPTLMITPWNFPLAMATRKVAPAVAAGCTMVLKPSELTPLTSLLFADLLQQAGLPAGVLNVVTTSRAGEATLPLLGDPRLRKLTFTGSTAVGRILLSAASEQVLRTSMELGGNAPLLVFDDADLDVAVQGALDAKMRNVGQACTAANRLLVHESVAEEFSRRLSAAMSGLVVGPGVEPGVQVGPLIDARAVDKAERLVDAARAEGGEVLTGGHAVPGDGHFFEPTVLRAPATAAFVQEEIFGPIAPIGTFAETDEAVALANSSSYGLASYVFSRDLSRVLDVVERLEFGMVGVNQGVISNAAAPFGGIKQSGLGREGGAEGIEEYLETKYVGLAP</sequence>
<dbReference type="Pfam" id="PF00171">
    <property type="entry name" value="Aldedh"/>
    <property type="match status" value="1"/>
</dbReference>
<evidence type="ECO:0000256" key="3">
    <source>
        <dbReference type="PROSITE-ProRule" id="PRU10007"/>
    </source>
</evidence>
<gene>
    <name evidence="7" type="ORF">FHP29_15685</name>
</gene>
<name>A0A5C4VSR0_9ACTN</name>
<feature type="compositionally biased region" description="Gly residues" evidence="5">
    <location>
        <begin position="324"/>
        <end position="335"/>
    </location>
</feature>
<evidence type="ECO:0000256" key="1">
    <source>
        <dbReference type="ARBA" id="ARBA00009986"/>
    </source>
</evidence>
<feature type="active site" evidence="3">
    <location>
        <position position="757"/>
    </location>
</feature>
<dbReference type="PROSITE" id="PS00687">
    <property type="entry name" value="ALDEHYDE_DEHYDR_GLU"/>
    <property type="match status" value="1"/>
</dbReference>
<feature type="region of interest" description="Disordered" evidence="5">
    <location>
        <begin position="100"/>
        <end position="159"/>
    </location>
</feature>
<dbReference type="InterPro" id="IPR029510">
    <property type="entry name" value="Ald_DH_CS_GLU"/>
</dbReference>
<dbReference type="InterPro" id="IPR015590">
    <property type="entry name" value="Aldehyde_DH_dom"/>
</dbReference>
<feature type="compositionally biased region" description="Low complexity" evidence="5">
    <location>
        <begin position="350"/>
        <end position="367"/>
    </location>
</feature>
<dbReference type="Gene3D" id="3.40.605.10">
    <property type="entry name" value="Aldehyde Dehydrogenase, Chain A, domain 1"/>
    <property type="match status" value="1"/>
</dbReference>
<feature type="region of interest" description="Disordered" evidence="5">
    <location>
        <begin position="400"/>
        <end position="436"/>
    </location>
</feature>
<dbReference type="InterPro" id="IPR016162">
    <property type="entry name" value="Ald_DH_N"/>
</dbReference>
<feature type="domain" description="Aldehyde dehydrogenase" evidence="6">
    <location>
        <begin position="520"/>
        <end position="979"/>
    </location>
</feature>
<keyword evidence="2 4" id="KW-0560">Oxidoreductase</keyword>
<organism evidence="7 8">
    <name type="scientific">Nocardioides albidus</name>
    <dbReference type="NCBI Taxonomy" id="1517589"/>
    <lineage>
        <taxon>Bacteria</taxon>
        <taxon>Bacillati</taxon>
        <taxon>Actinomycetota</taxon>
        <taxon>Actinomycetes</taxon>
        <taxon>Propionibacteriales</taxon>
        <taxon>Nocardioidaceae</taxon>
        <taxon>Nocardioides</taxon>
    </lineage>
</organism>
<comment type="similarity">
    <text evidence="1 4">Belongs to the aldehyde dehydrogenase family.</text>
</comment>
<dbReference type="InterPro" id="IPR016163">
    <property type="entry name" value="Ald_DH_C"/>
</dbReference>
<feature type="region of interest" description="Disordered" evidence="5">
    <location>
        <begin position="29"/>
        <end position="76"/>
    </location>
</feature>
<feature type="region of interest" description="Disordered" evidence="5">
    <location>
        <begin position="451"/>
        <end position="493"/>
    </location>
</feature>
<evidence type="ECO:0000256" key="2">
    <source>
        <dbReference type="ARBA" id="ARBA00023002"/>
    </source>
</evidence>
<reference evidence="7 8" key="1">
    <citation type="journal article" date="2016" name="Int. J. Syst. Evol. Microbiol.">
        <title>Nocardioides albidus sp. nov., an actinobacterium isolated from garden soil.</title>
        <authorList>
            <person name="Singh H."/>
            <person name="Du J."/>
            <person name="Trinh H."/>
            <person name="Won K."/>
            <person name="Yang J.E."/>
            <person name="Yin C."/>
            <person name="Kook M."/>
            <person name="Yi T.H."/>
        </authorList>
    </citation>
    <scope>NUCLEOTIDE SEQUENCE [LARGE SCALE GENOMIC DNA]</scope>
    <source>
        <strain evidence="7 8">CCTCC AB 2015297</strain>
    </source>
</reference>
<dbReference type="PANTHER" id="PTHR43353">
    <property type="entry name" value="SUCCINATE-SEMIALDEHYDE DEHYDROGENASE, MITOCHONDRIAL"/>
    <property type="match status" value="1"/>
</dbReference>
<dbReference type="Proteomes" id="UP000313231">
    <property type="component" value="Unassembled WGS sequence"/>
</dbReference>
<dbReference type="PANTHER" id="PTHR43353:SF5">
    <property type="entry name" value="SUCCINATE-SEMIALDEHYDE DEHYDROGENASE, MITOCHONDRIAL"/>
    <property type="match status" value="1"/>
</dbReference>
<dbReference type="Gene3D" id="3.40.309.10">
    <property type="entry name" value="Aldehyde Dehydrogenase, Chain A, domain 2"/>
    <property type="match status" value="1"/>
</dbReference>
<dbReference type="FunFam" id="3.40.605.10:FF:000007">
    <property type="entry name" value="NAD/NADP-dependent betaine aldehyde dehydrogenase"/>
    <property type="match status" value="1"/>
</dbReference>
<protein>
    <submittedName>
        <fullName evidence="7">NAD-dependent succinate-semialdehyde dehydrogenase</fullName>
    </submittedName>
</protein>
<dbReference type="EMBL" id="VDMP01000025">
    <property type="protein sequence ID" value="TNM38721.1"/>
    <property type="molecule type" value="Genomic_DNA"/>
</dbReference>
<keyword evidence="8" id="KW-1185">Reference proteome</keyword>
<evidence type="ECO:0000313" key="8">
    <source>
        <dbReference type="Proteomes" id="UP000313231"/>
    </source>
</evidence>
<feature type="compositionally biased region" description="Basic and acidic residues" evidence="5">
    <location>
        <begin position="100"/>
        <end position="130"/>
    </location>
</feature>
<proteinExistence type="inferred from homology"/>
<dbReference type="InterPro" id="IPR050740">
    <property type="entry name" value="Aldehyde_DH_Superfamily"/>
</dbReference>
<feature type="region of interest" description="Disordered" evidence="5">
    <location>
        <begin position="272"/>
        <end position="375"/>
    </location>
</feature>
<dbReference type="FunFam" id="3.40.309.10:FF:000004">
    <property type="entry name" value="Succinate-semialdehyde dehydrogenase I"/>
    <property type="match status" value="1"/>
</dbReference>
<feature type="compositionally biased region" description="Basic and acidic residues" evidence="5">
    <location>
        <begin position="337"/>
        <end position="349"/>
    </location>
</feature>
<feature type="compositionally biased region" description="Basic residues" evidence="5">
    <location>
        <begin position="301"/>
        <end position="317"/>
    </location>
</feature>
<evidence type="ECO:0000256" key="4">
    <source>
        <dbReference type="RuleBase" id="RU003345"/>
    </source>
</evidence>
<evidence type="ECO:0000256" key="5">
    <source>
        <dbReference type="SAM" id="MobiDB-lite"/>
    </source>
</evidence>
<dbReference type="FunFam" id="3.40.605.10:FF:000026">
    <property type="entry name" value="Aldehyde dehydrogenase, putative"/>
    <property type="match status" value="1"/>
</dbReference>
<dbReference type="OrthoDB" id="6882680at2"/>
<evidence type="ECO:0000259" key="6">
    <source>
        <dbReference type="Pfam" id="PF00171"/>
    </source>
</evidence>
<dbReference type="CDD" id="cd07103">
    <property type="entry name" value="ALDH_F5_SSADH_GabD"/>
    <property type="match status" value="1"/>
</dbReference>
<dbReference type="GO" id="GO:0009450">
    <property type="term" value="P:gamma-aminobutyric acid catabolic process"/>
    <property type="evidence" value="ECO:0007669"/>
    <property type="project" value="TreeGrafter"/>
</dbReference>
<dbReference type="InterPro" id="IPR016161">
    <property type="entry name" value="Ald_DH/histidinol_DH"/>
</dbReference>
<accession>A0A5C4VSR0</accession>
<comment type="caution">
    <text evidence="7">The sequence shown here is derived from an EMBL/GenBank/DDBJ whole genome shotgun (WGS) entry which is preliminary data.</text>
</comment>
<dbReference type="AlphaFoldDB" id="A0A5C4VSR0"/>